<protein>
    <recommendedName>
        <fullName evidence="7 18">Phosphatidate cytidylyltransferase</fullName>
        <ecNumber evidence="6 18">2.7.7.41</ecNumber>
    </recommendedName>
</protein>
<keyword evidence="11 18" id="KW-0812">Transmembrane</keyword>
<evidence type="ECO:0000256" key="14">
    <source>
        <dbReference type="ARBA" id="ARBA00023098"/>
    </source>
</evidence>
<proteinExistence type="inferred from homology"/>
<feature type="transmembrane region" description="Helical" evidence="19">
    <location>
        <begin position="133"/>
        <end position="153"/>
    </location>
</feature>
<evidence type="ECO:0000256" key="2">
    <source>
        <dbReference type="ARBA" id="ARBA00004651"/>
    </source>
</evidence>
<keyword evidence="17" id="KW-1208">Phospholipid metabolism</keyword>
<evidence type="ECO:0000256" key="18">
    <source>
        <dbReference type="RuleBase" id="RU003938"/>
    </source>
</evidence>
<dbReference type="Proteomes" id="UP001156682">
    <property type="component" value="Unassembled WGS sequence"/>
</dbReference>
<evidence type="ECO:0000256" key="4">
    <source>
        <dbReference type="ARBA" id="ARBA00005189"/>
    </source>
</evidence>
<evidence type="ECO:0000256" key="7">
    <source>
        <dbReference type="ARBA" id="ARBA00019373"/>
    </source>
</evidence>
<evidence type="ECO:0000313" key="21">
    <source>
        <dbReference type="Proteomes" id="UP001156682"/>
    </source>
</evidence>
<evidence type="ECO:0000256" key="9">
    <source>
        <dbReference type="ARBA" id="ARBA00022516"/>
    </source>
</evidence>
<feature type="transmembrane region" description="Helical" evidence="19">
    <location>
        <begin position="78"/>
        <end position="97"/>
    </location>
</feature>
<comment type="pathway">
    <text evidence="3 18">Phospholipid metabolism; CDP-diacylglycerol biosynthesis; CDP-diacylglycerol from sn-glycerol 3-phosphate: step 3/3.</text>
</comment>
<evidence type="ECO:0000256" key="3">
    <source>
        <dbReference type="ARBA" id="ARBA00005119"/>
    </source>
</evidence>
<evidence type="ECO:0000256" key="6">
    <source>
        <dbReference type="ARBA" id="ARBA00012487"/>
    </source>
</evidence>
<keyword evidence="10 18" id="KW-0808">Transferase</keyword>
<keyword evidence="8" id="KW-1003">Cell membrane</keyword>
<feature type="transmembrane region" description="Helical" evidence="19">
    <location>
        <begin position="174"/>
        <end position="194"/>
    </location>
</feature>
<keyword evidence="9" id="KW-0444">Lipid biosynthesis</keyword>
<dbReference type="Pfam" id="PF01148">
    <property type="entry name" value="CTP_transf_1"/>
    <property type="match status" value="1"/>
</dbReference>
<evidence type="ECO:0000256" key="16">
    <source>
        <dbReference type="ARBA" id="ARBA00023209"/>
    </source>
</evidence>
<dbReference type="GO" id="GO:0016779">
    <property type="term" value="F:nucleotidyltransferase activity"/>
    <property type="evidence" value="ECO:0007669"/>
    <property type="project" value="UniProtKB-KW"/>
</dbReference>
<evidence type="ECO:0000256" key="8">
    <source>
        <dbReference type="ARBA" id="ARBA00022475"/>
    </source>
</evidence>
<feature type="transmembrane region" description="Helical" evidence="19">
    <location>
        <begin position="109"/>
        <end position="127"/>
    </location>
</feature>
<evidence type="ECO:0000256" key="1">
    <source>
        <dbReference type="ARBA" id="ARBA00001698"/>
    </source>
</evidence>
<keyword evidence="15 19" id="KW-0472">Membrane</keyword>
<keyword evidence="13 19" id="KW-1133">Transmembrane helix</keyword>
<dbReference type="RefSeq" id="WP_027849997.1">
    <property type="nucleotide sequence ID" value="NZ_BSOR01000016.1"/>
</dbReference>
<keyword evidence="12 18" id="KW-0548">Nucleotidyltransferase</keyword>
<comment type="catalytic activity">
    <reaction evidence="1 18">
        <text>a 1,2-diacyl-sn-glycero-3-phosphate + CTP + H(+) = a CDP-1,2-diacyl-sn-glycerol + diphosphate</text>
        <dbReference type="Rhea" id="RHEA:16229"/>
        <dbReference type="ChEBI" id="CHEBI:15378"/>
        <dbReference type="ChEBI" id="CHEBI:33019"/>
        <dbReference type="ChEBI" id="CHEBI:37563"/>
        <dbReference type="ChEBI" id="CHEBI:58332"/>
        <dbReference type="ChEBI" id="CHEBI:58608"/>
        <dbReference type="EC" id="2.7.7.41"/>
    </reaction>
</comment>
<evidence type="ECO:0000256" key="19">
    <source>
        <dbReference type="SAM" id="Phobius"/>
    </source>
</evidence>
<name>A0ABQ5ZW61_9GAMM</name>
<feature type="transmembrane region" description="Helical" evidence="19">
    <location>
        <begin position="200"/>
        <end position="219"/>
    </location>
</feature>
<evidence type="ECO:0000256" key="17">
    <source>
        <dbReference type="ARBA" id="ARBA00023264"/>
    </source>
</evidence>
<evidence type="ECO:0000256" key="10">
    <source>
        <dbReference type="ARBA" id="ARBA00022679"/>
    </source>
</evidence>
<feature type="transmembrane region" description="Helical" evidence="19">
    <location>
        <begin position="56"/>
        <end position="72"/>
    </location>
</feature>
<keyword evidence="21" id="KW-1185">Reference proteome</keyword>
<dbReference type="EMBL" id="BSOR01000016">
    <property type="protein sequence ID" value="GLR63677.1"/>
    <property type="molecule type" value="Genomic_DNA"/>
</dbReference>
<keyword evidence="16" id="KW-0594">Phospholipid biosynthesis</keyword>
<evidence type="ECO:0000256" key="5">
    <source>
        <dbReference type="ARBA" id="ARBA00010185"/>
    </source>
</evidence>
<dbReference type="EC" id="2.7.7.41" evidence="6 18"/>
<gene>
    <name evidence="20" type="primary">cdsA</name>
    <name evidence="20" type="ORF">GCM10007878_11120</name>
</gene>
<comment type="subcellular location">
    <subcellularLocation>
        <location evidence="2">Cell membrane</location>
        <topology evidence="2">Multi-pass membrane protein</topology>
    </subcellularLocation>
</comment>
<evidence type="ECO:0000313" key="20">
    <source>
        <dbReference type="EMBL" id="GLR63677.1"/>
    </source>
</evidence>
<evidence type="ECO:0000256" key="15">
    <source>
        <dbReference type="ARBA" id="ARBA00023136"/>
    </source>
</evidence>
<dbReference type="PROSITE" id="PS01315">
    <property type="entry name" value="CDS"/>
    <property type="match status" value="1"/>
</dbReference>
<dbReference type="PANTHER" id="PTHR46382">
    <property type="entry name" value="PHOSPHATIDATE CYTIDYLYLTRANSFERASE"/>
    <property type="match status" value="1"/>
</dbReference>
<reference evidence="21" key="1">
    <citation type="journal article" date="2019" name="Int. J. Syst. Evol. Microbiol.">
        <title>The Global Catalogue of Microorganisms (GCM) 10K type strain sequencing project: providing services to taxonomists for standard genome sequencing and annotation.</title>
        <authorList>
            <consortium name="The Broad Institute Genomics Platform"/>
            <consortium name="The Broad Institute Genome Sequencing Center for Infectious Disease"/>
            <person name="Wu L."/>
            <person name="Ma J."/>
        </authorList>
    </citation>
    <scope>NUCLEOTIDE SEQUENCE [LARGE SCALE GENOMIC DNA]</scope>
    <source>
        <strain evidence="21">NBRC 100033</strain>
    </source>
</reference>
<sequence>MLKQRLLTAFILAPLALGGLFGLNAMPFAIFTGLVIGIGAWEWARLSGFKLRGQLLFPIFILLMLYGVYQQPERLQEALWLGFVWWLVALFFVVTYPRTTAIWRCPPRRLVMGIFILIPAWAGFILLREQGWFWLLYVLLIAWVADIFAYFAGRAFGKHKLAPAVSPGKSWEGVLGGLVGTSLLTVTASVYQGFSLSQFGLLWAITLLVTAVSVLGDLTESLVKREAGMKDSSQLLPGHGGVMDRIDSLTSAVPVFTLLLLNFAGGLT</sequence>
<evidence type="ECO:0000256" key="12">
    <source>
        <dbReference type="ARBA" id="ARBA00022695"/>
    </source>
</evidence>
<evidence type="ECO:0000256" key="13">
    <source>
        <dbReference type="ARBA" id="ARBA00022989"/>
    </source>
</evidence>
<dbReference type="InterPro" id="IPR000374">
    <property type="entry name" value="PC_trans"/>
</dbReference>
<evidence type="ECO:0000256" key="11">
    <source>
        <dbReference type="ARBA" id="ARBA00022692"/>
    </source>
</evidence>
<comment type="pathway">
    <text evidence="4">Lipid metabolism.</text>
</comment>
<accession>A0ABQ5ZW61</accession>
<comment type="caution">
    <text evidence="20">The sequence shown here is derived from an EMBL/GenBank/DDBJ whole genome shotgun (WGS) entry which is preliminary data.</text>
</comment>
<keyword evidence="14" id="KW-0443">Lipid metabolism</keyword>
<dbReference type="PANTHER" id="PTHR46382:SF1">
    <property type="entry name" value="PHOSPHATIDATE CYTIDYLYLTRANSFERASE"/>
    <property type="match status" value="1"/>
</dbReference>
<organism evidence="20 21">
    <name type="scientific">Marinospirillum insulare</name>
    <dbReference type="NCBI Taxonomy" id="217169"/>
    <lineage>
        <taxon>Bacteria</taxon>
        <taxon>Pseudomonadati</taxon>
        <taxon>Pseudomonadota</taxon>
        <taxon>Gammaproteobacteria</taxon>
        <taxon>Oceanospirillales</taxon>
        <taxon>Oceanospirillaceae</taxon>
        <taxon>Marinospirillum</taxon>
    </lineage>
</organism>
<comment type="similarity">
    <text evidence="5 18">Belongs to the CDS family.</text>
</comment>